<reference evidence="12 13" key="1">
    <citation type="submission" date="2024-03" db="EMBL/GenBank/DDBJ databases">
        <title>Mouse gut bacterial collection (mGBC) of GemPharmatech.</title>
        <authorList>
            <person name="He Y."/>
            <person name="Dong L."/>
            <person name="Wu D."/>
            <person name="Gao X."/>
            <person name="Lin Z."/>
        </authorList>
    </citation>
    <scope>NUCLEOTIDE SEQUENCE [LARGE SCALE GENOMIC DNA]</scope>
    <source>
        <strain evidence="12 13">15-30</strain>
    </source>
</reference>
<evidence type="ECO:0000256" key="4">
    <source>
        <dbReference type="ARBA" id="ARBA00022679"/>
    </source>
</evidence>
<dbReference type="PANTHER" id="PTHR39321:SF3">
    <property type="entry name" value="PHOSPHOPANTETHEINE ADENYLYLTRANSFERASE"/>
    <property type="match status" value="1"/>
</dbReference>
<sequence length="212" mass="24920">MIKTDEPLTQVEVRPLTELPKKKVGLMGGTFNPPHLGHLIIAKEVKEQLGLDEVWFMPDNLPPHIDKKDALEAKYRVKMVALSIKDEPDFKLEELEIKRGGVSYTYDTILELRAMYPEIEFYFIIGGDMVAYLPKWYRIDELVKLVQFVSVERKGYPKQSDYPLIWVDVLRIDLSSSLIREKLRQERSIKYLVTREVEEYIKQEGLYRDKKD</sequence>
<accession>A0ABV4DQ01</accession>
<comment type="caution">
    <text evidence="12">The sequence shown here is derived from an EMBL/GenBank/DDBJ whole genome shotgun (WGS) entry which is preliminary data.</text>
</comment>
<dbReference type="SUPFAM" id="SSF52374">
    <property type="entry name" value="Nucleotidylyl transferase"/>
    <property type="match status" value="1"/>
</dbReference>
<name>A0ABV4DQ01_9LACO</name>
<evidence type="ECO:0000313" key="13">
    <source>
        <dbReference type="Proteomes" id="UP001565236"/>
    </source>
</evidence>
<protein>
    <recommendedName>
        <fullName evidence="10">Probable nicotinate-nucleotide adenylyltransferase</fullName>
        <ecNumber evidence="10">2.7.7.18</ecNumber>
    </recommendedName>
    <alternativeName>
        <fullName evidence="10">Deamido-NAD(+) diphosphorylase</fullName>
    </alternativeName>
    <alternativeName>
        <fullName evidence="10">Deamido-NAD(+) pyrophosphorylase</fullName>
    </alternativeName>
    <alternativeName>
        <fullName evidence="10">Nicotinate mononucleotide adenylyltransferase</fullName>
        <shortName evidence="10">NaMN adenylyltransferase</shortName>
    </alternativeName>
</protein>
<dbReference type="GO" id="GO:0004515">
    <property type="term" value="F:nicotinate-nucleotide adenylyltransferase activity"/>
    <property type="evidence" value="ECO:0007669"/>
    <property type="project" value="UniProtKB-EC"/>
</dbReference>
<dbReference type="InterPro" id="IPR005248">
    <property type="entry name" value="NadD/NMNAT"/>
</dbReference>
<dbReference type="NCBIfam" id="NF000840">
    <property type="entry name" value="PRK00071.1-3"/>
    <property type="match status" value="1"/>
</dbReference>
<dbReference type="NCBIfam" id="NF000841">
    <property type="entry name" value="PRK00071.1-4"/>
    <property type="match status" value="1"/>
</dbReference>
<dbReference type="CDD" id="cd02165">
    <property type="entry name" value="NMNAT"/>
    <property type="match status" value="1"/>
</dbReference>
<gene>
    <name evidence="10" type="primary">nadD</name>
    <name evidence="12" type="ORF">AALT52_02915</name>
</gene>
<evidence type="ECO:0000256" key="10">
    <source>
        <dbReference type="HAMAP-Rule" id="MF_00244"/>
    </source>
</evidence>
<evidence type="ECO:0000256" key="7">
    <source>
        <dbReference type="ARBA" id="ARBA00022840"/>
    </source>
</evidence>
<dbReference type="InterPro" id="IPR014729">
    <property type="entry name" value="Rossmann-like_a/b/a_fold"/>
</dbReference>
<comment type="similarity">
    <text evidence="10">Belongs to the NadD family.</text>
</comment>
<dbReference type="HAMAP" id="MF_00244">
    <property type="entry name" value="NaMN_adenylyltr"/>
    <property type="match status" value="1"/>
</dbReference>
<evidence type="ECO:0000256" key="8">
    <source>
        <dbReference type="ARBA" id="ARBA00023027"/>
    </source>
</evidence>
<evidence type="ECO:0000259" key="11">
    <source>
        <dbReference type="Pfam" id="PF01467"/>
    </source>
</evidence>
<proteinExistence type="inferred from homology"/>
<organism evidence="12 13">
    <name type="scientific">Ligilactobacillus faecis</name>
    <dbReference type="NCBI Taxonomy" id="762833"/>
    <lineage>
        <taxon>Bacteria</taxon>
        <taxon>Bacillati</taxon>
        <taxon>Bacillota</taxon>
        <taxon>Bacilli</taxon>
        <taxon>Lactobacillales</taxon>
        <taxon>Lactobacillaceae</taxon>
        <taxon>Ligilactobacillus</taxon>
    </lineage>
</organism>
<evidence type="ECO:0000256" key="5">
    <source>
        <dbReference type="ARBA" id="ARBA00022695"/>
    </source>
</evidence>
<keyword evidence="6 10" id="KW-0547">Nucleotide-binding</keyword>
<evidence type="ECO:0000256" key="9">
    <source>
        <dbReference type="ARBA" id="ARBA00048721"/>
    </source>
</evidence>
<dbReference type="Pfam" id="PF01467">
    <property type="entry name" value="CTP_transf_like"/>
    <property type="match status" value="1"/>
</dbReference>
<keyword evidence="8 10" id="KW-0520">NAD</keyword>
<keyword evidence="4 10" id="KW-0808">Transferase</keyword>
<keyword evidence="5 10" id="KW-0548">Nucleotidyltransferase</keyword>
<keyword evidence="3 10" id="KW-0662">Pyridine nucleotide biosynthesis</keyword>
<dbReference type="Proteomes" id="UP001565236">
    <property type="component" value="Unassembled WGS sequence"/>
</dbReference>
<dbReference type="EMBL" id="JBCLUF010000007">
    <property type="protein sequence ID" value="MEY8661847.1"/>
    <property type="molecule type" value="Genomic_DNA"/>
</dbReference>
<comment type="catalytic activity">
    <reaction evidence="9 10">
        <text>nicotinate beta-D-ribonucleotide + ATP + H(+) = deamido-NAD(+) + diphosphate</text>
        <dbReference type="Rhea" id="RHEA:22860"/>
        <dbReference type="ChEBI" id="CHEBI:15378"/>
        <dbReference type="ChEBI" id="CHEBI:30616"/>
        <dbReference type="ChEBI" id="CHEBI:33019"/>
        <dbReference type="ChEBI" id="CHEBI:57502"/>
        <dbReference type="ChEBI" id="CHEBI:58437"/>
        <dbReference type="EC" id="2.7.7.18"/>
    </reaction>
</comment>
<dbReference type="Gene3D" id="3.40.50.620">
    <property type="entry name" value="HUPs"/>
    <property type="match status" value="1"/>
</dbReference>
<dbReference type="PANTHER" id="PTHR39321">
    <property type="entry name" value="NICOTINATE-NUCLEOTIDE ADENYLYLTRANSFERASE-RELATED"/>
    <property type="match status" value="1"/>
</dbReference>
<dbReference type="RefSeq" id="WP_369941014.1">
    <property type="nucleotide sequence ID" value="NZ_JBCLUF010000007.1"/>
</dbReference>
<dbReference type="NCBIfam" id="TIGR00482">
    <property type="entry name" value="nicotinate (nicotinamide) nucleotide adenylyltransferase"/>
    <property type="match status" value="1"/>
</dbReference>
<dbReference type="NCBIfam" id="TIGR00125">
    <property type="entry name" value="cyt_tran_rel"/>
    <property type="match status" value="1"/>
</dbReference>
<dbReference type="EC" id="2.7.7.18" evidence="10"/>
<evidence type="ECO:0000256" key="3">
    <source>
        <dbReference type="ARBA" id="ARBA00022642"/>
    </source>
</evidence>
<comment type="pathway">
    <text evidence="2 10">Cofactor biosynthesis; NAD(+) biosynthesis; deamido-NAD(+) from nicotinate D-ribonucleotide: step 1/1.</text>
</comment>
<evidence type="ECO:0000256" key="2">
    <source>
        <dbReference type="ARBA" id="ARBA00005019"/>
    </source>
</evidence>
<evidence type="ECO:0000313" key="12">
    <source>
        <dbReference type="EMBL" id="MEY8661847.1"/>
    </source>
</evidence>
<dbReference type="InterPro" id="IPR004821">
    <property type="entry name" value="Cyt_trans-like"/>
</dbReference>
<comment type="function">
    <text evidence="1 10">Catalyzes the reversible adenylation of nicotinate mononucleotide (NaMN) to nicotinic acid adenine dinucleotide (NaAD).</text>
</comment>
<keyword evidence="13" id="KW-1185">Reference proteome</keyword>
<feature type="domain" description="Cytidyltransferase-like" evidence="11">
    <location>
        <begin position="26"/>
        <end position="182"/>
    </location>
</feature>
<evidence type="ECO:0000256" key="1">
    <source>
        <dbReference type="ARBA" id="ARBA00002324"/>
    </source>
</evidence>
<evidence type="ECO:0000256" key="6">
    <source>
        <dbReference type="ARBA" id="ARBA00022741"/>
    </source>
</evidence>
<keyword evidence="7 10" id="KW-0067">ATP-binding</keyword>